<dbReference type="SMART" id="SM00220">
    <property type="entry name" value="S_TKc"/>
    <property type="match status" value="1"/>
</dbReference>
<dbReference type="GO" id="GO:0005524">
    <property type="term" value="F:ATP binding"/>
    <property type="evidence" value="ECO:0007669"/>
    <property type="project" value="UniProtKB-KW"/>
</dbReference>
<evidence type="ECO:0000313" key="12">
    <source>
        <dbReference type="Proteomes" id="UP000515908"/>
    </source>
</evidence>
<comment type="catalytic activity">
    <reaction evidence="8">
        <text>L-seryl-[protein] + ATP = O-phospho-L-seryl-[protein] + ADP + H(+)</text>
        <dbReference type="Rhea" id="RHEA:17989"/>
        <dbReference type="Rhea" id="RHEA-COMP:9863"/>
        <dbReference type="Rhea" id="RHEA-COMP:11604"/>
        <dbReference type="ChEBI" id="CHEBI:15378"/>
        <dbReference type="ChEBI" id="CHEBI:29999"/>
        <dbReference type="ChEBI" id="CHEBI:30616"/>
        <dbReference type="ChEBI" id="CHEBI:83421"/>
        <dbReference type="ChEBI" id="CHEBI:456216"/>
        <dbReference type="EC" id="2.7.11.1"/>
    </reaction>
</comment>
<evidence type="ECO:0000256" key="2">
    <source>
        <dbReference type="ARBA" id="ARBA00022527"/>
    </source>
</evidence>
<dbReference type="EMBL" id="LR877147">
    <property type="protein sequence ID" value="CAD2214255.1"/>
    <property type="molecule type" value="Genomic_DNA"/>
</dbReference>
<feature type="compositionally biased region" description="Low complexity" evidence="9">
    <location>
        <begin position="868"/>
        <end position="880"/>
    </location>
</feature>
<proteinExistence type="predicted"/>
<dbReference type="InterPro" id="IPR000719">
    <property type="entry name" value="Prot_kinase_dom"/>
</dbReference>
<dbReference type="AlphaFoldDB" id="A0A7G2C403"/>
<keyword evidence="6" id="KW-0067">ATP-binding</keyword>
<keyword evidence="3" id="KW-0808">Transferase</keyword>
<feature type="domain" description="Protein kinase" evidence="10">
    <location>
        <begin position="98"/>
        <end position="515"/>
    </location>
</feature>
<dbReference type="PROSITE" id="PS50011">
    <property type="entry name" value="PROTEIN_KINASE_DOM"/>
    <property type="match status" value="1"/>
</dbReference>
<evidence type="ECO:0000256" key="1">
    <source>
        <dbReference type="ARBA" id="ARBA00012513"/>
    </source>
</evidence>
<dbReference type="EC" id="2.7.11.1" evidence="1"/>
<name>A0A7G2C403_9TRYP</name>
<dbReference type="GO" id="GO:0004674">
    <property type="term" value="F:protein serine/threonine kinase activity"/>
    <property type="evidence" value="ECO:0007669"/>
    <property type="project" value="UniProtKB-KW"/>
</dbReference>
<feature type="region of interest" description="Disordered" evidence="9">
    <location>
        <begin position="537"/>
        <end position="571"/>
    </location>
</feature>
<dbReference type="SUPFAM" id="SSF56112">
    <property type="entry name" value="Protein kinase-like (PK-like)"/>
    <property type="match status" value="1"/>
</dbReference>
<keyword evidence="2" id="KW-0723">Serine/threonine-protein kinase</keyword>
<evidence type="ECO:0000256" key="6">
    <source>
        <dbReference type="ARBA" id="ARBA00022840"/>
    </source>
</evidence>
<dbReference type="PANTHER" id="PTHR44899:SF3">
    <property type="entry name" value="SERINE_THREONINE-PROTEIN KINASE NEK1"/>
    <property type="match status" value="1"/>
</dbReference>
<evidence type="ECO:0000256" key="4">
    <source>
        <dbReference type="ARBA" id="ARBA00022741"/>
    </source>
</evidence>
<keyword evidence="12" id="KW-1185">Reference proteome</keyword>
<evidence type="ECO:0000256" key="3">
    <source>
        <dbReference type="ARBA" id="ARBA00022679"/>
    </source>
</evidence>
<dbReference type="SUPFAM" id="SSF50729">
    <property type="entry name" value="PH domain-like"/>
    <property type="match status" value="1"/>
</dbReference>
<dbReference type="Gene3D" id="1.10.510.10">
    <property type="entry name" value="Transferase(Phosphotransferase) domain 1"/>
    <property type="match status" value="1"/>
</dbReference>
<dbReference type="PROSITE" id="PS00108">
    <property type="entry name" value="PROTEIN_KINASE_ST"/>
    <property type="match status" value="1"/>
</dbReference>
<evidence type="ECO:0000256" key="9">
    <source>
        <dbReference type="SAM" id="MobiDB-lite"/>
    </source>
</evidence>
<evidence type="ECO:0000259" key="10">
    <source>
        <dbReference type="PROSITE" id="PS50011"/>
    </source>
</evidence>
<feature type="compositionally biased region" description="Polar residues" evidence="9">
    <location>
        <begin position="847"/>
        <end position="856"/>
    </location>
</feature>
<reference evidence="11 12" key="1">
    <citation type="submission" date="2020-08" db="EMBL/GenBank/DDBJ databases">
        <authorList>
            <person name="Newling K."/>
            <person name="Davey J."/>
            <person name="Forrester S."/>
        </authorList>
    </citation>
    <scope>NUCLEOTIDE SEQUENCE [LARGE SCALE GENOMIC DNA]</scope>
    <source>
        <strain evidence="12">Crithidia deanei Carvalho (ATCC PRA-265)</strain>
    </source>
</reference>
<dbReference type="PANTHER" id="PTHR44899">
    <property type="entry name" value="CAMK FAMILY PROTEIN KINASE"/>
    <property type="match status" value="1"/>
</dbReference>
<accession>A0A7G2C403</accession>
<gene>
    <name evidence="11" type="ORF">ADEAN_000170000</name>
</gene>
<dbReference type="Proteomes" id="UP000515908">
    <property type="component" value="Chromosome 03"/>
</dbReference>
<keyword evidence="5 11" id="KW-0418">Kinase</keyword>
<evidence type="ECO:0000256" key="8">
    <source>
        <dbReference type="ARBA" id="ARBA00048679"/>
    </source>
</evidence>
<keyword evidence="4" id="KW-0547">Nucleotide-binding</keyword>
<comment type="catalytic activity">
    <reaction evidence="7">
        <text>L-threonyl-[protein] + ATP = O-phospho-L-threonyl-[protein] + ADP + H(+)</text>
        <dbReference type="Rhea" id="RHEA:46608"/>
        <dbReference type="Rhea" id="RHEA-COMP:11060"/>
        <dbReference type="Rhea" id="RHEA-COMP:11605"/>
        <dbReference type="ChEBI" id="CHEBI:15378"/>
        <dbReference type="ChEBI" id="CHEBI:30013"/>
        <dbReference type="ChEBI" id="CHEBI:30616"/>
        <dbReference type="ChEBI" id="CHEBI:61977"/>
        <dbReference type="ChEBI" id="CHEBI:456216"/>
        <dbReference type="EC" id="2.7.11.1"/>
    </reaction>
</comment>
<protein>
    <recommendedName>
        <fullName evidence="1">non-specific serine/threonine protein kinase</fullName>
        <ecNumber evidence="1">2.7.11.1</ecNumber>
    </recommendedName>
</protein>
<organism evidence="11 12">
    <name type="scientific">Angomonas deanei</name>
    <dbReference type="NCBI Taxonomy" id="59799"/>
    <lineage>
        <taxon>Eukaryota</taxon>
        <taxon>Discoba</taxon>
        <taxon>Euglenozoa</taxon>
        <taxon>Kinetoplastea</taxon>
        <taxon>Metakinetoplastina</taxon>
        <taxon>Trypanosomatida</taxon>
        <taxon>Trypanosomatidae</taxon>
        <taxon>Strigomonadinae</taxon>
        <taxon>Angomonas</taxon>
    </lineage>
</organism>
<dbReference type="InterPro" id="IPR011009">
    <property type="entry name" value="Kinase-like_dom_sf"/>
</dbReference>
<dbReference type="CDD" id="cd00821">
    <property type="entry name" value="PH"/>
    <property type="match status" value="1"/>
</dbReference>
<dbReference type="InterPro" id="IPR051131">
    <property type="entry name" value="NEK_Ser/Thr_kinase_NIMA"/>
</dbReference>
<feature type="region of interest" description="Disordered" evidence="9">
    <location>
        <begin position="841"/>
        <end position="887"/>
    </location>
</feature>
<dbReference type="Pfam" id="PF00069">
    <property type="entry name" value="Pkinase"/>
    <property type="match status" value="1"/>
</dbReference>
<dbReference type="VEuPathDB" id="TriTrypDB:ADEAN_000170000"/>
<dbReference type="InterPro" id="IPR008271">
    <property type="entry name" value="Ser/Thr_kinase_AS"/>
</dbReference>
<evidence type="ECO:0000256" key="5">
    <source>
        <dbReference type="ARBA" id="ARBA00022777"/>
    </source>
</evidence>
<evidence type="ECO:0000256" key="7">
    <source>
        <dbReference type="ARBA" id="ARBA00047899"/>
    </source>
</evidence>
<sequence>MDDSRNISIISTNIAAPSSGVKRLFSNDEGEDEKSQRLRLSLSRFIHLLPCYKLNDSISRVFLEPESRTSQNFSRGALSQKVMGLLSPNSGNLQVSRATIIRILGHGSSGPVMYAEGSRLAPLNLSQPLDSVSLPPVERLQSSDPNVEIVVEHAMRHVRKKGFAVKFIDVENHDSPLVCLDHAEREVKALTECSFFSILKIYNVLRVKKIDPNEAAAISSLPLSKDSSASLLFANSASAKREKADSVTLLTPTVVDEDTKPKFENSNNSSIVKVTSLDSPISVKSAEEEKPITSPIFTKPQHAANISTSSSSSMEEHESIRNDVLGITMEFEYANNGDLRSEVKLRRKSKSLFAERDVMLIMCQVVMAVYYLHEIKGIIHRDIKTSNILVCSNGLVKLADFGYCKEVDDVDQKMEHSLCGTPYYMSPEMWRKAKYDKKVDIFSMGVVFYELLTLERPFVADSIAGIKKQILTNKCKPITGEERFNKEIVDLVYSMLDVDTEKRPSTLDILCTPIFRRHIGTLLEVIHAEPVNSFAASATSTPRESQLGSPPPQKPPGAAVPRTNRRTMNLTGDEKTEVLNDLFLMYRCVVKALFHKIPEDQLKVGTDLPKTHVFGEHERSGFLATPPKMPTFHQDGPMTPRQVEILFESPILKENKDHEWKNRYIQLVQVSHAEEGLSQFRIRQGFKKSRVAQNDFIEMNFSSFVDCMEGDPKQGPPEGFGFCLLESDGKVQRFAATTEELRAEWICLCIQVIHYNPELVLVNQFAEVSDQNSGVRNSSVIGASSSFNFHGRSPSYDFVPSPPNAFNNSFSSGVDRQSPTAAYTDRTFTGSYHAPQVFTAPTPPQSVSPAGNSISITGCPRRTTVAVSPSSGLSSQQTSGILEDHPN</sequence>
<evidence type="ECO:0000313" key="11">
    <source>
        <dbReference type="EMBL" id="CAD2214255.1"/>
    </source>
</evidence>